<evidence type="ECO:0000256" key="1">
    <source>
        <dbReference type="SAM" id="MobiDB-lite"/>
    </source>
</evidence>
<feature type="compositionally biased region" description="Polar residues" evidence="1">
    <location>
        <begin position="107"/>
        <end position="116"/>
    </location>
</feature>
<proteinExistence type="predicted"/>
<evidence type="ECO:0000313" key="2">
    <source>
        <dbReference type="EMBL" id="KAK7334989.1"/>
    </source>
</evidence>
<name>A0AAN9LIW1_PHACN</name>
<organism evidence="2 3">
    <name type="scientific">Phaseolus coccineus</name>
    <name type="common">Scarlet runner bean</name>
    <name type="synonym">Phaseolus multiflorus</name>
    <dbReference type="NCBI Taxonomy" id="3886"/>
    <lineage>
        <taxon>Eukaryota</taxon>
        <taxon>Viridiplantae</taxon>
        <taxon>Streptophyta</taxon>
        <taxon>Embryophyta</taxon>
        <taxon>Tracheophyta</taxon>
        <taxon>Spermatophyta</taxon>
        <taxon>Magnoliopsida</taxon>
        <taxon>eudicotyledons</taxon>
        <taxon>Gunneridae</taxon>
        <taxon>Pentapetalae</taxon>
        <taxon>rosids</taxon>
        <taxon>fabids</taxon>
        <taxon>Fabales</taxon>
        <taxon>Fabaceae</taxon>
        <taxon>Papilionoideae</taxon>
        <taxon>50 kb inversion clade</taxon>
        <taxon>NPAAA clade</taxon>
        <taxon>indigoferoid/millettioid clade</taxon>
        <taxon>Phaseoleae</taxon>
        <taxon>Phaseolus</taxon>
    </lineage>
</organism>
<protein>
    <submittedName>
        <fullName evidence="2">Uncharacterized protein</fullName>
    </submittedName>
</protein>
<feature type="compositionally biased region" description="Basic and acidic residues" evidence="1">
    <location>
        <begin position="14"/>
        <end position="23"/>
    </location>
</feature>
<keyword evidence="3" id="KW-1185">Reference proteome</keyword>
<accession>A0AAN9LIW1</accession>
<reference evidence="2 3" key="1">
    <citation type="submission" date="2024-01" db="EMBL/GenBank/DDBJ databases">
        <title>The genomes of 5 underutilized Papilionoideae crops provide insights into root nodulation and disease resistanc.</title>
        <authorList>
            <person name="Jiang F."/>
        </authorList>
    </citation>
    <scope>NUCLEOTIDE SEQUENCE [LARGE SCALE GENOMIC DNA]</scope>
    <source>
        <strain evidence="2">JINMINGXINNONG_FW02</strain>
        <tissue evidence="2">Leaves</tissue>
    </source>
</reference>
<dbReference type="EMBL" id="JAYMYR010000010">
    <property type="protein sequence ID" value="KAK7334989.1"/>
    <property type="molecule type" value="Genomic_DNA"/>
</dbReference>
<gene>
    <name evidence="2" type="ORF">VNO80_26758</name>
</gene>
<feature type="region of interest" description="Disordered" evidence="1">
    <location>
        <begin position="1"/>
        <end position="61"/>
    </location>
</feature>
<comment type="caution">
    <text evidence="2">The sequence shown here is derived from an EMBL/GenBank/DDBJ whole genome shotgun (WGS) entry which is preliminary data.</text>
</comment>
<feature type="region of interest" description="Disordered" evidence="1">
    <location>
        <begin position="89"/>
        <end position="116"/>
    </location>
</feature>
<sequence>MERVESLKGCDLADDAKGVDNKAPRKKGHVAENGGRAHITQCSSEQNTTQQKQPLPLPPGTPYPYALYAGSHALFHAGTSHVPASVVPPQPCHTRVPPTPPPSPCSSFHQHNPETI</sequence>
<dbReference type="Proteomes" id="UP001374584">
    <property type="component" value="Unassembled WGS sequence"/>
</dbReference>
<dbReference type="AlphaFoldDB" id="A0AAN9LIW1"/>
<feature type="compositionally biased region" description="Pro residues" evidence="1">
    <location>
        <begin position="89"/>
        <end position="104"/>
    </location>
</feature>
<evidence type="ECO:0000313" key="3">
    <source>
        <dbReference type="Proteomes" id="UP001374584"/>
    </source>
</evidence>